<keyword evidence="4" id="KW-1185">Reference proteome</keyword>
<evidence type="ECO:0000313" key="3">
    <source>
        <dbReference type="EMBL" id="MFH7599244.1"/>
    </source>
</evidence>
<accession>A0ABW7PLD9</accession>
<dbReference type="Pfam" id="PF13581">
    <property type="entry name" value="HATPase_c_2"/>
    <property type="match status" value="1"/>
</dbReference>
<dbReference type="PANTHER" id="PTHR35526">
    <property type="entry name" value="ANTI-SIGMA-F FACTOR RSBW-RELATED"/>
    <property type="match status" value="1"/>
</dbReference>
<keyword evidence="1" id="KW-0808">Transferase</keyword>
<dbReference type="SUPFAM" id="SSF55874">
    <property type="entry name" value="ATPase domain of HSP90 chaperone/DNA topoisomerase II/histidine kinase"/>
    <property type="match status" value="1"/>
</dbReference>
<keyword evidence="3" id="KW-0547">Nucleotide-binding</keyword>
<evidence type="ECO:0000259" key="2">
    <source>
        <dbReference type="Pfam" id="PF13581"/>
    </source>
</evidence>
<dbReference type="GO" id="GO:0005524">
    <property type="term" value="F:ATP binding"/>
    <property type="evidence" value="ECO:0007669"/>
    <property type="project" value="UniProtKB-KW"/>
</dbReference>
<proteinExistence type="predicted"/>
<feature type="domain" description="Histidine kinase/HSP90-like ATPase" evidence="2">
    <location>
        <begin position="21"/>
        <end position="124"/>
    </location>
</feature>
<dbReference type="InterPro" id="IPR003594">
    <property type="entry name" value="HATPase_dom"/>
</dbReference>
<dbReference type="InterPro" id="IPR036890">
    <property type="entry name" value="HATPase_C_sf"/>
</dbReference>
<name>A0ABW7PLD9_9ACTN</name>
<keyword evidence="3" id="KW-0067">ATP-binding</keyword>
<dbReference type="RefSeq" id="WP_395512896.1">
    <property type="nucleotide sequence ID" value="NZ_JBBDHD010000115.1"/>
</dbReference>
<keyword evidence="1" id="KW-0418">Kinase</keyword>
<dbReference type="Gene3D" id="3.30.565.10">
    <property type="entry name" value="Histidine kinase-like ATPase, C-terminal domain"/>
    <property type="match status" value="1"/>
</dbReference>
<sequence length="137" mass="14132">MGEWPRVAGLAVRLGRGRGRAAAARNLTRRLLPTHASASEAVDDVLLVVSELVTNVLDHTACDPLLVIGLRPGRVRVEVRDADARLPVSRNPSPGAPHGRGLALVAAVSVHHGARGLPGGGKAVWAVLALPPARGGP</sequence>
<dbReference type="Proteomes" id="UP001610631">
    <property type="component" value="Unassembled WGS sequence"/>
</dbReference>
<evidence type="ECO:0000256" key="1">
    <source>
        <dbReference type="ARBA" id="ARBA00022527"/>
    </source>
</evidence>
<organism evidence="3 4">
    <name type="scientific">Streptomyces racemochromogenes</name>
    <dbReference type="NCBI Taxonomy" id="67353"/>
    <lineage>
        <taxon>Bacteria</taxon>
        <taxon>Bacillati</taxon>
        <taxon>Actinomycetota</taxon>
        <taxon>Actinomycetes</taxon>
        <taxon>Kitasatosporales</taxon>
        <taxon>Streptomycetaceae</taxon>
        <taxon>Streptomyces</taxon>
    </lineage>
</organism>
<dbReference type="CDD" id="cd16936">
    <property type="entry name" value="HATPase_RsbW-like"/>
    <property type="match status" value="1"/>
</dbReference>
<dbReference type="InterPro" id="IPR050267">
    <property type="entry name" value="Anti-sigma-factor_SerPK"/>
</dbReference>
<reference evidence="3 4" key="1">
    <citation type="submission" date="2024-03" db="EMBL/GenBank/DDBJ databases">
        <title>Whole genome sequencing of Streptomyces racemochromogenes, to identify antimicrobial biosynthetic gene clusters.</title>
        <authorList>
            <person name="Suryawanshi P."/>
            <person name="Krishnaraj P.U."/>
            <person name="Arun Y.P."/>
            <person name="Suryawanshi M.P."/>
            <person name="Rakshit O."/>
        </authorList>
    </citation>
    <scope>NUCLEOTIDE SEQUENCE [LARGE SCALE GENOMIC DNA]</scope>
    <source>
        <strain evidence="3 4">AUDT626</strain>
    </source>
</reference>
<keyword evidence="1" id="KW-0723">Serine/threonine-protein kinase</keyword>
<dbReference type="PANTHER" id="PTHR35526:SF3">
    <property type="entry name" value="ANTI-SIGMA-F FACTOR RSBW"/>
    <property type="match status" value="1"/>
</dbReference>
<dbReference type="EMBL" id="JBBDHD010000115">
    <property type="protein sequence ID" value="MFH7599244.1"/>
    <property type="molecule type" value="Genomic_DNA"/>
</dbReference>
<comment type="caution">
    <text evidence="3">The sequence shown here is derived from an EMBL/GenBank/DDBJ whole genome shotgun (WGS) entry which is preliminary data.</text>
</comment>
<gene>
    <name evidence="3" type="ORF">WDV06_29720</name>
</gene>
<evidence type="ECO:0000313" key="4">
    <source>
        <dbReference type="Proteomes" id="UP001610631"/>
    </source>
</evidence>
<protein>
    <submittedName>
        <fullName evidence="3">ATP-binding protein</fullName>
    </submittedName>
</protein>